<gene>
    <name evidence="4" type="ORF">AWM75_03310</name>
</gene>
<dbReference type="AlphaFoldDB" id="A0A0X8FKV3"/>
<evidence type="ECO:0000313" key="4">
    <source>
        <dbReference type="EMBL" id="AMB99087.1"/>
    </source>
</evidence>
<dbReference type="PANTHER" id="PTHR11014">
    <property type="entry name" value="PEPTIDASE M20 FAMILY MEMBER"/>
    <property type="match status" value="1"/>
</dbReference>
<reference evidence="4 5" key="1">
    <citation type="journal article" date="2016" name="Genome Announc.">
        <title>Complete Genome Sequences of Aerococcus christensenii CCUG 28831T, Aerococcus sanguinicola CCUG 43001T, Aerococcus urinae CCUG 36881T, Aerococcus urinaeequi CCUG 28094T, Aerococcus urinaehominis CCUG 42038 BT, and Aerococcus viridans CCUG 4311T.</title>
        <authorList>
            <person name="Carkaci D."/>
            <person name="Dargis R."/>
            <person name="Nielsen X.C."/>
            <person name="Skovgaard O."/>
            <person name="Fuursted K."/>
            <person name="Christensen J.J."/>
        </authorList>
    </citation>
    <scope>NUCLEOTIDE SEQUENCE [LARGE SCALE GENOMIC DNA]</scope>
    <source>
        <strain evidence="4 5">CCUG42038B</strain>
    </source>
</reference>
<feature type="binding site" evidence="3">
    <location>
        <position position="139"/>
    </location>
    <ligand>
        <name>Mn(2+)</name>
        <dbReference type="ChEBI" id="CHEBI:29035"/>
        <label>2</label>
    </ligand>
</feature>
<name>A0A0X8FKV3_9LACT</name>
<evidence type="ECO:0000256" key="2">
    <source>
        <dbReference type="ARBA" id="ARBA00022801"/>
    </source>
</evidence>
<dbReference type="Pfam" id="PF01546">
    <property type="entry name" value="Peptidase_M20"/>
    <property type="match status" value="1"/>
</dbReference>
<feature type="binding site" evidence="3">
    <location>
        <position position="105"/>
    </location>
    <ligand>
        <name>Mn(2+)</name>
        <dbReference type="ChEBI" id="CHEBI:29035"/>
        <label>2</label>
    </ligand>
</feature>
<keyword evidence="3" id="KW-0464">Manganese</keyword>
<protein>
    <submittedName>
        <fullName evidence="4">Peptidase M20</fullName>
    </submittedName>
</protein>
<dbReference type="OrthoDB" id="9776731at2"/>
<dbReference type="InterPro" id="IPR036264">
    <property type="entry name" value="Bact_exopeptidase_dim_dom"/>
</dbReference>
<dbReference type="GO" id="GO:0016787">
    <property type="term" value="F:hydrolase activity"/>
    <property type="evidence" value="ECO:0007669"/>
    <property type="project" value="UniProtKB-KW"/>
</dbReference>
<comment type="cofactor">
    <cofactor evidence="3">
        <name>Mn(2+)</name>
        <dbReference type="ChEBI" id="CHEBI:29035"/>
    </cofactor>
    <text evidence="3">The Mn(2+) ion enhances activity.</text>
</comment>
<dbReference type="Gene3D" id="3.30.70.360">
    <property type="match status" value="1"/>
</dbReference>
<dbReference type="Gene3D" id="3.40.630.10">
    <property type="entry name" value="Zn peptidases"/>
    <property type="match status" value="1"/>
</dbReference>
<evidence type="ECO:0000256" key="1">
    <source>
        <dbReference type="ARBA" id="ARBA00006153"/>
    </source>
</evidence>
<dbReference type="RefSeq" id="WP_067978188.1">
    <property type="nucleotide sequence ID" value="NZ_CP014163.1"/>
</dbReference>
<evidence type="ECO:0000313" key="5">
    <source>
        <dbReference type="Proteomes" id="UP000062260"/>
    </source>
</evidence>
<dbReference type="InterPro" id="IPR002933">
    <property type="entry name" value="Peptidase_M20"/>
</dbReference>
<organism evidence="4 5">
    <name type="scientific">Aerococcus urinaehominis</name>
    <dbReference type="NCBI Taxonomy" id="128944"/>
    <lineage>
        <taxon>Bacteria</taxon>
        <taxon>Bacillati</taxon>
        <taxon>Bacillota</taxon>
        <taxon>Bacilli</taxon>
        <taxon>Lactobacillales</taxon>
        <taxon>Aerococcaceae</taxon>
        <taxon>Aerococcus</taxon>
    </lineage>
</organism>
<keyword evidence="2" id="KW-0378">Hydrolase</keyword>
<feature type="binding site" evidence="3">
    <location>
        <position position="103"/>
    </location>
    <ligand>
        <name>Mn(2+)</name>
        <dbReference type="ChEBI" id="CHEBI:29035"/>
        <label>2</label>
    </ligand>
</feature>
<comment type="similarity">
    <text evidence="1">Belongs to the peptidase M20 family.</text>
</comment>
<evidence type="ECO:0000256" key="3">
    <source>
        <dbReference type="PIRSR" id="PIRSR005962-1"/>
    </source>
</evidence>
<dbReference type="InterPro" id="IPR011650">
    <property type="entry name" value="Peptidase_M20_dimer"/>
</dbReference>
<dbReference type="Pfam" id="PF07687">
    <property type="entry name" value="M20_dimer"/>
    <property type="match status" value="1"/>
</dbReference>
<dbReference type="Proteomes" id="UP000062260">
    <property type="component" value="Chromosome"/>
</dbReference>
<dbReference type="PIRSF" id="PIRSF005962">
    <property type="entry name" value="Pept_M20D_amidohydro"/>
    <property type="match status" value="1"/>
</dbReference>
<feature type="binding site" evidence="3">
    <location>
        <position position="163"/>
    </location>
    <ligand>
        <name>Mn(2+)</name>
        <dbReference type="ChEBI" id="CHEBI:29035"/>
        <label>2</label>
    </ligand>
</feature>
<dbReference type="KEGG" id="auh:AWM75_03310"/>
<keyword evidence="5" id="KW-1185">Reference proteome</keyword>
<dbReference type="EMBL" id="CP014163">
    <property type="protein sequence ID" value="AMB99087.1"/>
    <property type="molecule type" value="Genomic_DNA"/>
</dbReference>
<proteinExistence type="inferred from homology"/>
<sequence>MNQTIKDFIQTHEAEMIEMRRYLHQHPELSNEEYETTKFFASKLDELGVPYRTLEPTGVVAEIKGDHPGKTVLLRGDMDALPVNELNDHLDYKSQNEGKMHACGHDSHVSMLFLALRALNENKDLIHGTVRFIFQPAEEIGMGAKQAVEQGVLEGVDNAFGMHIWTPDPTGKVSVEAGPCFAAADRFEVKFTGFGGHAAQPHMTKDALVMGAQFAANVQSVISRRIDPLKSGVLTIGTFESGDRWNIIANDATLTGTVRTFDNDTRDIIEAGVKSYAQAVADAWGGQVEVTYDRLLDFVDNEDQSSALAQKVVLESFGEDHLIHNPPTMGGEDFGIFSQLVPGAFATVGCRNAEKETDYPHHHARFNVDEDALKVGAELYAQYALAYLNQDQF</sequence>
<dbReference type="SUPFAM" id="SSF53187">
    <property type="entry name" value="Zn-dependent exopeptidases"/>
    <property type="match status" value="1"/>
</dbReference>
<reference evidence="5" key="2">
    <citation type="submission" date="2016-01" db="EMBL/GenBank/DDBJ databases">
        <title>Six Aerococcus type strain genome sequencing and assembly using PacBio and Illumina Hiseq.</title>
        <authorList>
            <person name="Carkaci D."/>
            <person name="Dargis R."/>
            <person name="Nielsen X.C."/>
            <person name="Skovgaard O."/>
            <person name="Fuursted K."/>
            <person name="Christensen J.J."/>
        </authorList>
    </citation>
    <scope>NUCLEOTIDE SEQUENCE [LARGE SCALE GENOMIC DNA]</scope>
    <source>
        <strain evidence="5">CCUG42038B</strain>
    </source>
</reference>
<dbReference type="GO" id="GO:0046872">
    <property type="term" value="F:metal ion binding"/>
    <property type="evidence" value="ECO:0007669"/>
    <property type="project" value="UniProtKB-KW"/>
</dbReference>
<accession>A0A0X8FKV3</accession>
<dbReference type="NCBIfam" id="TIGR01891">
    <property type="entry name" value="amidohydrolases"/>
    <property type="match status" value="1"/>
</dbReference>
<feature type="binding site" evidence="3">
    <location>
        <position position="362"/>
    </location>
    <ligand>
        <name>Mn(2+)</name>
        <dbReference type="ChEBI" id="CHEBI:29035"/>
        <label>2</label>
    </ligand>
</feature>
<dbReference type="InterPro" id="IPR017439">
    <property type="entry name" value="Amidohydrolase"/>
</dbReference>
<dbReference type="FunFam" id="3.30.70.360:FF:000014">
    <property type="entry name" value="N-acyl-L-amino acid amidohydrolase"/>
    <property type="match status" value="1"/>
</dbReference>
<keyword evidence="3" id="KW-0479">Metal-binding</keyword>
<dbReference type="SUPFAM" id="SSF55031">
    <property type="entry name" value="Bacterial exopeptidase dimerisation domain"/>
    <property type="match status" value="1"/>
</dbReference>
<dbReference type="PANTHER" id="PTHR11014:SF63">
    <property type="entry name" value="METALLOPEPTIDASE, PUTATIVE (AFU_ORTHOLOGUE AFUA_6G09600)-RELATED"/>
    <property type="match status" value="1"/>
</dbReference>